<dbReference type="Proteomes" id="UP000078446">
    <property type="component" value="Unassembled WGS sequence"/>
</dbReference>
<dbReference type="EMBL" id="LXHE01000014">
    <property type="protein sequence ID" value="OAV00239.1"/>
    <property type="molecule type" value="Genomic_DNA"/>
</dbReference>
<evidence type="ECO:0000313" key="1">
    <source>
        <dbReference type="EMBL" id="OAV00239.1"/>
    </source>
</evidence>
<sequence length="87" mass="9826">MKIITHHPKQKTPIMPRRGQVWQPKDAAANAVVVANVGDTRVYLQYVDALDVSFLMDLSAFIQHYTKSPKDYALPAGQIEQIQPFFA</sequence>
<accession>A0A7Z1A3U5</accession>
<protein>
    <recommendedName>
        <fullName evidence="3">PPM-type phosphatase domain-containing protein</fullName>
    </recommendedName>
</protein>
<reference evidence="1 2" key="1">
    <citation type="journal article" date="2016" name="Genome Biol. Evol.">
        <title>Comparative Genomic Analyses of the Moraxella catarrhalis Serosensitive and Seroresistant Lineages Demonstrate Their Independent Evolution.</title>
        <authorList>
            <person name="Earl J.P."/>
            <person name="de Vries S.P."/>
            <person name="Ahmed A."/>
            <person name="Powell E."/>
            <person name="Schultz M.P."/>
            <person name="Hermans P.W."/>
            <person name="Hill D.J."/>
            <person name="Zhou Z."/>
            <person name="Constantinidou C.I."/>
            <person name="Hu F.Z."/>
            <person name="Bootsma H.J."/>
            <person name="Ehrlich G.D."/>
        </authorList>
    </citation>
    <scope>NUCLEOTIDE SEQUENCE [LARGE SCALE GENOMIC DNA]</scope>
    <source>
        <strain evidence="1 2">Z7574</strain>
    </source>
</reference>
<organism evidence="1 2">
    <name type="scientific">Moraxella catarrhalis</name>
    <name type="common">Branhamella catarrhalis</name>
    <dbReference type="NCBI Taxonomy" id="480"/>
    <lineage>
        <taxon>Bacteria</taxon>
        <taxon>Pseudomonadati</taxon>
        <taxon>Pseudomonadota</taxon>
        <taxon>Gammaproteobacteria</taxon>
        <taxon>Moraxellales</taxon>
        <taxon>Moraxellaceae</taxon>
        <taxon>Moraxella</taxon>
    </lineage>
</organism>
<evidence type="ECO:0000313" key="2">
    <source>
        <dbReference type="Proteomes" id="UP000078446"/>
    </source>
</evidence>
<proteinExistence type="predicted"/>
<gene>
    <name evidence="1" type="ORF">AO382_1389</name>
</gene>
<dbReference type="RefSeq" id="WP_064619092.1">
    <property type="nucleotide sequence ID" value="NZ_LXHE01000014.1"/>
</dbReference>
<evidence type="ECO:0008006" key="3">
    <source>
        <dbReference type="Google" id="ProtNLM"/>
    </source>
</evidence>
<dbReference type="AlphaFoldDB" id="A0A7Z1A3U5"/>
<name>A0A7Z1A3U5_MORCA</name>
<comment type="caution">
    <text evidence="1">The sequence shown here is derived from an EMBL/GenBank/DDBJ whole genome shotgun (WGS) entry which is preliminary data.</text>
</comment>